<dbReference type="AlphaFoldDB" id="A0A923MWQ1"/>
<keyword evidence="1" id="KW-1133">Transmembrane helix</keyword>
<dbReference type="EMBL" id="JACRUL010000006">
    <property type="protein sequence ID" value="MBC5843708.1"/>
    <property type="molecule type" value="Genomic_DNA"/>
</dbReference>
<name>A0A923MWQ1_9FLAO</name>
<evidence type="ECO:0000256" key="1">
    <source>
        <dbReference type="SAM" id="Phobius"/>
    </source>
</evidence>
<evidence type="ECO:0000313" key="3">
    <source>
        <dbReference type="Proteomes" id="UP000641454"/>
    </source>
</evidence>
<feature type="transmembrane region" description="Helical" evidence="1">
    <location>
        <begin position="21"/>
        <end position="41"/>
    </location>
</feature>
<proteinExistence type="predicted"/>
<keyword evidence="1" id="KW-0812">Transmembrane</keyword>
<reference evidence="2 3" key="1">
    <citation type="submission" date="2020-08" db="EMBL/GenBank/DDBJ databases">
        <title>Description of novel Flavobacterium F-392 isolate.</title>
        <authorList>
            <person name="Saticioglu I.B."/>
            <person name="Duman M."/>
            <person name="Altun S."/>
        </authorList>
    </citation>
    <scope>NUCLEOTIDE SEQUENCE [LARGE SCALE GENOMIC DNA]</scope>
    <source>
        <strain evidence="2 3">F-392</strain>
    </source>
</reference>
<gene>
    <name evidence="2" type="ORF">H8R25_04550</name>
</gene>
<keyword evidence="3" id="KW-1185">Reference proteome</keyword>
<protein>
    <submittedName>
        <fullName evidence="2">Uncharacterized protein</fullName>
    </submittedName>
</protein>
<keyword evidence="1" id="KW-0472">Membrane</keyword>
<dbReference type="RefSeq" id="WP_187017378.1">
    <property type="nucleotide sequence ID" value="NZ_JACRUK010000006.1"/>
</dbReference>
<evidence type="ECO:0000313" key="2">
    <source>
        <dbReference type="EMBL" id="MBC5843708.1"/>
    </source>
</evidence>
<comment type="caution">
    <text evidence="2">The sequence shown here is derived from an EMBL/GenBank/DDBJ whole genome shotgun (WGS) entry which is preliminary data.</text>
</comment>
<accession>A0A923MWQ1</accession>
<organism evidence="2 3">
    <name type="scientific">Flavobacterium muglaense</name>
    <dbReference type="NCBI Taxonomy" id="2764716"/>
    <lineage>
        <taxon>Bacteria</taxon>
        <taxon>Pseudomonadati</taxon>
        <taxon>Bacteroidota</taxon>
        <taxon>Flavobacteriia</taxon>
        <taxon>Flavobacteriales</taxon>
        <taxon>Flavobacteriaceae</taxon>
        <taxon>Flavobacterium</taxon>
    </lineage>
</organism>
<dbReference type="Proteomes" id="UP000641454">
    <property type="component" value="Unassembled WGS sequence"/>
</dbReference>
<sequence length="45" mass="5253">MDNHGNEGMHMGSYVFMGMPVFWWVSILIFALLLLVAAHLYRKKK</sequence>